<proteinExistence type="predicted"/>
<reference evidence="1" key="2">
    <citation type="submission" date="2025-03" db="EMBL/GenBank/DDBJ databases">
        <authorList>
            <consortium name="ELIXIR-Norway"/>
            <consortium name="Elixir Norway"/>
        </authorList>
    </citation>
    <scope>NUCLEOTIDE SEQUENCE</scope>
</reference>
<protein>
    <submittedName>
        <fullName evidence="1">Uncharacterized protein</fullName>
    </submittedName>
</protein>
<dbReference type="EMBL" id="OX596094">
    <property type="protein sequence ID" value="CAM9385677.1"/>
    <property type="molecule type" value="Genomic_DNA"/>
</dbReference>
<reference evidence="1" key="1">
    <citation type="submission" date="2023-05" db="EMBL/GenBank/DDBJ databases">
        <authorList>
            <consortium name="ELIXIR-Norway"/>
        </authorList>
    </citation>
    <scope>NUCLEOTIDE SEQUENCE</scope>
</reference>
<accession>A0AC59Y582</accession>
<dbReference type="Proteomes" id="UP001162501">
    <property type="component" value="Chromosome 10"/>
</dbReference>
<sequence>MSVQPKEAAGARLSDSPPTTLTIPRAAFLCPDRKEEKVLSSKKPHASMMLKSALPTLAHPTEGEAPLLNTICLGRGAAKSQDYWRGWGSGPQRRERGIKGKFDALHPEWRPAGGTNQTHGFNARTAESELQERSTAD</sequence>
<evidence type="ECO:0000313" key="1">
    <source>
        <dbReference type="EMBL" id="CAM9385677.1"/>
    </source>
</evidence>
<organism evidence="1 2">
    <name type="scientific">Rangifer tarandus platyrhynchus</name>
    <name type="common">Svalbard reindeer</name>
    <dbReference type="NCBI Taxonomy" id="3082113"/>
    <lineage>
        <taxon>Eukaryota</taxon>
        <taxon>Metazoa</taxon>
        <taxon>Chordata</taxon>
        <taxon>Craniata</taxon>
        <taxon>Vertebrata</taxon>
        <taxon>Euteleostomi</taxon>
        <taxon>Mammalia</taxon>
        <taxon>Eutheria</taxon>
        <taxon>Laurasiatheria</taxon>
        <taxon>Artiodactyla</taxon>
        <taxon>Ruminantia</taxon>
        <taxon>Pecora</taxon>
        <taxon>Cervidae</taxon>
        <taxon>Odocoileinae</taxon>
        <taxon>Rangifer</taxon>
    </lineage>
</organism>
<gene>
    <name evidence="1" type="ORF">MRATA1EN22A_LOCUS1784</name>
</gene>
<evidence type="ECO:0000313" key="2">
    <source>
        <dbReference type="Proteomes" id="UP001162501"/>
    </source>
</evidence>
<name>A0AC59Y582_RANTA</name>